<dbReference type="Proteomes" id="UP000503462">
    <property type="component" value="Chromosome 2"/>
</dbReference>
<accession>A0A6H0XRA6</accession>
<organism evidence="1 2">
    <name type="scientific">Peltaster fructicola</name>
    <dbReference type="NCBI Taxonomy" id="286661"/>
    <lineage>
        <taxon>Eukaryota</taxon>
        <taxon>Fungi</taxon>
        <taxon>Dikarya</taxon>
        <taxon>Ascomycota</taxon>
        <taxon>Pezizomycotina</taxon>
        <taxon>Dothideomycetes</taxon>
        <taxon>Dothideomycetes incertae sedis</taxon>
        <taxon>Peltaster</taxon>
    </lineage>
</organism>
<name>A0A6H0XRA6_9PEZI</name>
<keyword evidence="2" id="KW-1185">Reference proteome</keyword>
<proteinExistence type="predicted"/>
<sequence>MPPKVPHRLKAPVLCFGTSIDLRLSAAACTECRELRQAGLIRHDKQSITCGAKQPGPCPGLSQSMIRLRYRTL</sequence>
<evidence type="ECO:0000313" key="2">
    <source>
        <dbReference type="Proteomes" id="UP000503462"/>
    </source>
</evidence>
<dbReference type="EMBL" id="CP051140">
    <property type="protein sequence ID" value="QIW97164.1"/>
    <property type="molecule type" value="Genomic_DNA"/>
</dbReference>
<evidence type="ECO:0000313" key="1">
    <source>
        <dbReference type="EMBL" id="QIW97164.1"/>
    </source>
</evidence>
<protein>
    <submittedName>
        <fullName evidence="1">Uncharacterized protein</fullName>
    </submittedName>
</protein>
<reference evidence="1 2" key="1">
    <citation type="journal article" date="2016" name="Sci. Rep.">
        <title>Peltaster fructicola genome reveals evolution from an invasive phytopathogen to an ectophytic parasite.</title>
        <authorList>
            <person name="Xu C."/>
            <person name="Chen H."/>
            <person name="Gleason M.L."/>
            <person name="Xu J.R."/>
            <person name="Liu H."/>
            <person name="Zhang R."/>
            <person name="Sun G."/>
        </authorList>
    </citation>
    <scope>NUCLEOTIDE SEQUENCE [LARGE SCALE GENOMIC DNA]</scope>
    <source>
        <strain evidence="1 2">LNHT1506</strain>
    </source>
</reference>
<dbReference type="AlphaFoldDB" id="A0A6H0XRA6"/>
<gene>
    <name evidence="1" type="ORF">AMS68_002682</name>
</gene>